<dbReference type="CDD" id="cd03786">
    <property type="entry name" value="GTB_UDP-GlcNAc_2-Epimerase"/>
    <property type="match status" value="1"/>
</dbReference>
<dbReference type="PANTHER" id="PTHR43174">
    <property type="entry name" value="UDP-N-ACETYLGLUCOSAMINE 2-EPIMERASE"/>
    <property type="match status" value="1"/>
</dbReference>
<evidence type="ECO:0000313" key="8">
    <source>
        <dbReference type="Proteomes" id="UP000779809"/>
    </source>
</evidence>
<dbReference type="Gene3D" id="3.40.50.2000">
    <property type="entry name" value="Glycogen Phosphorylase B"/>
    <property type="match status" value="2"/>
</dbReference>
<dbReference type="Pfam" id="PF02350">
    <property type="entry name" value="Epimerase_2"/>
    <property type="match status" value="1"/>
</dbReference>
<dbReference type="EC" id="5.1.3.14" evidence="3"/>
<feature type="domain" description="UDP-N-acetylglucosamine 2-epimerase" evidence="6">
    <location>
        <begin position="34"/>
        <end position="369"/>
    </location>
</feature>
<sequence>MSTPAGGPKKVAALVLGTRPEALKLVPVLRELRRHRDHLRTLVISTGQHREMLDQVLRPFDLSVDHDMSLMQPGQSLYALSSSALLAFEGVLAQFRPDLILVQGDTTTAFMGALAAYYAKLPVGHVEAGLRTYDKYSPFPEELDRRLISVVADLHFAPTSESRQNLLREGVPAANVFVTGNTAVDMLLAALEVGPGHRDKLPSLEGKRLVLVTIHRRESFGEGLREIFHALRDLAAAVPDALIFFPVHLNPNVRQPAQEILGSTANIVLTEPLDYLSFVHAMSRAELILTDSGGIQEEAPTLGVRVLVLRNHTERPEGLRIGTIQLAGTGRRSIVEHAVQALGSSARASRKPPPNPYGDGKASGRIVKQVLRFLGLPDQGIYSTLGEFRQNEVEDEAEGKR</sequence>
<dbReference type="InterPro" id="IPR003331">
    <property type="entry name" value="UDP_GlcNAc_Epimerase_2_dom"/>
</dbReference>
<evidence type="ECO:0000256" key="3">
    <source>
        <dbReference type="ARBA" id="ARBA00038858"/>
    </source>
</evidence>
<dbReference type="PANTHER" id="PTHR43174:SF2">
    <property type="entry name" value="UDP-N-ACETYLGLUCOSAMINE 2-EPIMERASE"/>
    <property type="match status" value="1"/>
</dbReference>
<dbReference type="AlphaFoldDB" id="A0A932EQ78"/>
<comment type="similarity">
    <text evidence="2 4">Belongs to the UDP-N-acetylglucosamine 2-epimerase family.</text>
</comment>
<proteinExistence type="inferred from homology"/>
<evidence type="ECO:0000256" key="1">
    <source>
        <dbReference type="ARBA" id="ARBA00023235"/>
    </source>
</evidence>
<evidence type="ECO:0000259" key="6">
    <source>
        <dbReference type="Pfam" id="PF02350"/>
    </source>
</evidence>
<keyword evidence="1 4" id="KW-0413">Isomerase</keyword>
<evidence type="ECO:0000256" key="2">
    <source>
        <dbReference type="ARBA" id="ARBA00038209"/>
    </source>
</evidence>
<protein>
    <recommendedName>
        <fullName evidence="3">UDP-N-acetylglucosamine 2-epimerase (non-hydrolyzing)</fullName>
        <ecNumber evidence="3">5.1.3.14</ecNumber>
    </recommendedName>
</protein>
<accession>A0A932EQ78</accession>
<comment type="caution">
    <text evidence="7">The sequence shown here is derived from an EMBL/GenBank/DDBJ whole genome shotgun (WGS) entry which is preliminary data.</text>
</comment>
<gene>
    <name evidence="7" type="primary">wecB</name>
    <name evidence="7" type="ORF">HYX28_02600</name>
</gene>
<evidence type="ECO:0000313" key="7">
    <source>
        <dbReference type="EMBL" id="MBI2677650.1"/>
    </source>
</evidence>
<dbReference type="EMBL" id="JACPNR010000004">
    <property type="protein sequence ID" value="MBI2677650.1"/>
    <property type="molecule type" value="Genomic_DNA"/>
</dbReference>
<dbReference type="NCBIfam" id="TIGR00236">
    <property type="entry name" value="wecB"/>
    <property type="match status" value="1"/>
</dbReference>
<organism evidence="7 8">
    <name type="scientific">Candidatus Korobacter versatilis</name>
    <dbReference type="NCBI Taxonomy" id="658062"/>
    <lineage>
        <taxon>Bacteria</taxon>
        <taxon>Pseudomonadati</taxon>
        <taxon>Acidobacteriota</taxon>
        <taxon>Terriglobia</taxon>
        <taxon>Terriglobales</taxon>
        <taxon>Candidatus Korobacteraceae</taxon>
        <taxon>Candidatus Korobacter</taxon>
    </lineage>
</organism>
<dbReference type="GO" id="GO:0008761">
    <property type="term" value="F:UDP-N-acetylglucosamine 2-epimerase activity"/>
    <property type="evidence" value="ECO:0007669"/>
    <property type="project" value="UniProtKB-EC"/>
</dbReference>
<dbReference type="InterPro" id="IPR029767">
    <property type="entry name" value="WecB-like"/>
</dbReference>
<dbReference type="Proteomes" id="UP000779809">
    <property type="component" value="Unassembled WGS sequence"/>
</dbReference>
<dbReference type="SUPFAM" id="SSF53756">
    <property type="entry name" value="UDP-Glycosyltransferase/glycogen phosphorylase"/>
    <property type="match status" value="1"/>
</dbReference>
<name>A0A932EQ78_9BACT</name>
<feature type="region of interest" description="Disordered" evidence="5">
    <location>
        <begin position="342"/>
        <end position="362"/>
    </location>
</feature>
<reference evidence="7" key="1">
    <citation type="submission" date="2020-07" db="EMBL/GenBank/DDBJ databases">
        <title>Huge and variable diversity of episymbiotic CPR bacteria and DPANN archaea in groundwater ecosystems.</title>
        <authorList>
            <person name="He C.Y."/>
            <person name="Keren R."/>
            <person name="Whittaker M."/>
            <person name="Farag I.F."/>
            <person name="Doudna J."/>
            <person name="Cate J.H.D."/>
            <person name="Banfield J.F."/>
        </authorList>
    </citation>
    <scope>NUCLEOTIDE SEQUENCE</scope>
    <source>
        <strain evidence="7">NC_groundwater_580_Pr5_B-0.1um_64_19</strain>
    </source>
</reference>
<evidence type="ECO:0000256" key="5">
    <source>
        <dbReference type="SAM" id="MobiDB-lite"/>
    </source>
</evidence>
<evidence type="ECO:0000256" key="4">
    <source>
        <dbReference type="RuleBase" id="RU003513"/>
    </source>
</evidence>